<dbReference type="InterPro" id="IPR011701">
    <property type="entry name" value="MFS"/>
</dbReference>
<dbReference type="FunFam" id="1.20.1250.20:FF:000196">
    <property type="entry name" value="MFS toxin efflux pump (AflT)"/>
    <property type="match status" value="1"/>
</dbReference>
<gene>
    <name evidence="9" type="primary">GLIA</name>
    <name evidence="9" type="ORF">O9K51_00097</name>
</gene>
<evidence type="ECO:0000256" key="3">
    <source>
        <dbReference type="ARBA" id="ARBA00022692"/>
    </source>
</evidence>
<dbReference type="PROSITE" id="PS50850">
    <property type="entry name" value="MFS"/>
    <property type="match status" value="1"/>
</dbReference>
<evidence type="ECO:0000256" key="4">
    <source>
        <dbReference type="ARBA" id="ARBA00022989"/>
    </source>
</evidence>
<accession>A0AB34G2R8</accession>
<evidence type="ECO:0000256" key="7">
    <source>
        <dbReference type="SAM" id="Phobius"/>
    </source>
</evidence>
<feature type="transmembrane region" description="Helical" evidence="7">
    <location>
        <begin position="405"/>
        <end position="423"/>
    </location>
</feature>
<dbReference type="SUPFAM" id="SSF103473">
    <property type="entry name" value="MFS general substrate transporter"/>
    <property type="match status" value="1"/>
</dbReference>
<evidence type="ECO:0000313" key="9">
    <source>
        <dbReference type="EMBL" id="KAJ6445338.1"/>
    </source>
</evidence>
<feature type="transmembrane region" description="Helical" evidence="7">
    <location>
        <begin position="165"/>
        <end position="188"/>
    </location>
</feature>
<protein>
    <submittedName>
        <fullName evidence="9">MFS multidrug transporter</fullName>
    </submittedName>
</protein>
<evidence type="ECO:0000256" key="2">
    <source>
        <dbReference type="ARBA" id="ARBA00022448"/>
    </source>
</evidence>
<comment type="caution">
    <text evidence="9">The sequence shown here is derived from an EMBL/GenBank/DDBJ whole genome shotgun (WGS) entry which is preliminary data.</text>
</comment>
<dbReference type="InterPro" id="IPR036259">
    <property type="entry name" value="MFS_trans_sf"/>
</dbReference>
<feature type="transmembrane region" description="Helical" evidence="7">
    <location>
        <begin position="71"/>
        <end position="100"/>
    </location>
</feature>
<comment type="subcellular location">
    <subcellularLocation>
        <location evidence="1">Membrane</location>
        <topology evidence="1">Multi-pass membrane protein</topology>
    </subcellularLocation>
</comment>
<keyword evidence="2" id="KW-0813">Transport</keyword>
<evidence type="ECO:0000313" key="10">
    <source>
        <dbReference type="Proteomes" id="UP001163105"/>
    </source>
</evidence>
<feature type="transmembrane region" description="Helical" evidence="7">
    <location>
        <begin position="429"/>
        <end position="451"/>
    </location>
</feature>
<evidence type="ECO:0000256" key="6">
    <source>
        <dbReference type="SAM" id="MobiDB-lite"/>
    </source>
</evidence>
<dbReference type="InterPro" id="IPR020846">
    <property type="entry name" value="MFS_dom"/>
</dbReference>
<feature type="transmembrane region" description="Helical" evidence="7">
    <location>
        <begin position="112"/>
        <end position="132"/>
    </location>
</feature>
<dbReference type="PANTHER" id="PTHR23501:SF177">
    <property type="entry name" value="MAJOR FACILITATOR SUPERFAMILY (MFS) PROFILE DOMAIN-CONTAINING PROTEIN-RELATED"/>
    <property type="match status" value="1"/>
</dbReference>
<keyword evidence="3 7" id="KW-0812">Transmembrane</keyword>
<keyword evidence="5 7" id="KW-0472">Membrane</keyword>
<feature type="transmembrane region" description="Helical" evidence="7">
    <location>
        <begin position="269"/>
        <end position="289"/>
    </location>
</feature>
<proteinExistence type="predicted"/>
<feature type="transmembrane region" description="Helical" evidence="7">
    <location>
        <begin position="301"/>
        <end position="317"/>
    </location>
</feature>
<keyword evidence="10" id="KW-1185">Reference proteome</keyword>
<name>A0AB34G2R8_9HYPO</name>
<feature type="transmembrane region" description="Helical" evidence="7">
    <location>
        <begin position="539"/>
        <end position="557"/>
    </location>
</feature>
<dbReference type="Pfam" id="PF07690">
    <property type="entry name" value="MFS_1"/>
    <property type="match status" value="1"/>
</dbReference>
<feature type="transmembrane region" description="Helical" evidence="7">
    <location>
        <begin position="463"/>
        <end position="489"/>
    </location>
</feature>
<evidence type="ECO:0000256" key="1">
    <source>
        <dbReference type="ARBA" id="ARBA00004141"/>
    </source>
</evidence>
<organism evidence="9 10">
    <name type="scientific">Purpureocillium lavendulum</name>
    <dbReference type="NCBI Taxonomy" id="1247861"/>
    <lineage>
        <taxon>Eukaryota</taxon>
        <taxon>Fungi</taxon>
        <taxon>Dikarya</taxon>
        <taxon>Ascomycota</taxon>
        <taxon>Pezizomycotina</taxon>
        <taxon>Sordariomycetes</taxon>
        <taxon>Hypocreomycetidae</taxon>
        <taxon>Hypocreales</taxon>
        <taxon>Ophiocordycipitaceae</taxon>
        <taxon>Purpureocillium</taxon>
    </lineage>
</organism>
<feature type="transmembrane region" description="Helical" evidence="7">
    <location>
        <begin position="139"/>
        <end position="159"/>
    </location>
</feature>
<evidence type="ECO:0000256" key="5">
    <source>
        <dbReference type="ARBA" id="ARBA00023136"/>
    </source>
</evidence>
<dbReference type="Proteomes" id="UP001163105">
    <property type="component" value="Unassembled WGS sequence"/>
</dbReference>
<dbReference type="PANTHER" id="PTHR23501">
    <property type="entry name" value="MAJOR FACILITATOR SUPERFAMILY"/>
    <property type="match status" value="1"/>
</dbReference>
<dbReference type="GO" id="GO:0005886">
    <property type="term" value="C:plasma membrane"/>
    <property type="evidence" value="ECO:0007669"/>
    <property type="project" value="TreeGrafter"/>
</dbReference>
<feature type="transmembrane region" description="Helical" evidence="7">
    <location>
        <begin position="195"/>
        <end position="216"/>
    </location>
</feature>
<feature type="transmembrane region" description="Helical" evidence="7">
    <location>
        <begin position="228"/>
        <end position="248"/>
    </location>
</feature>
<keyword evidence="4 7" id="KW-1133">Transmembrane helix</keyword>
<feature type="region of interest" description="Disordered" evidence="6">
    <location>
        <begin position="1"/>
        <end position="54"/>
    </location>
</feature>
<feature type="domain" description="Major facilitator superfamily (MFS) profile" evidence="8">
    <location>
        <begin position="75"/>
        <end position="561"/>
    </location>
</feature>
<dbReference type="EMBL" id="JAQHRD010000001">
    <property type="protein sequence ID" value="KAJ6445338.1"/>
    <property type="molecule type" value="Genomic_DNA"/>
</dbReference>
<dbReference type="PRINTS" id="PR01036">
    <property type="entry name" value="TCRTETB"/>
</dbReference>
<feature type="transmembrane region" description="Helical" evidence="7">
    <location>
        <begin position="338"/>
        <end position="359"/>
    </location>
</feature>
<reference evidence="9" key="1">
    <citation type="submission" date="2023-01" db="EMBL/GenBank/DDBJ databases">
        <title>The growth and conidiation of Purpureocillium lavendulum are regulated by nitrogen source and histone H3K14 acetylation.</title>
        <authorList>
            <person name="Tang P."/>
            <person name="Han J."/>
            <person name="Zhang C."/>
            <person name="Tang P."/>
            <person name="Qi F."/>
            <person name="Zhang K."/>
            <person name="Liang L."/>
        </authorList>
    </citation>
    <scope>NUCLEOTIDE SEQUENCE</scope>
    <source>
        <strain evidence="9">YMF1.00683</strain>
    </source>
</reference>
<feature type="transmembrane region" description="Helical" evidence="7">
    <location>
        <begin position="379"/>
        <end position="398"/>
    </location>
</feature>
<feature type="compositionally biased region" description="Low complexity" evidence="6">
    <location>
        <begin position="21"/>
        <end position="31"/>
    </location>
</feature>
<dbReference type="Gene3D" id="1.20.1250.20">
    <property type="entry name" value="MFS general substrate transporter like domains"/>
    <property type="match status" value="1"/>
</dbReference>
<evidence type="ECO:0000259" key="8">
    <source>
        <dbReference type="PROSITE" id="PS50850"/>
    </source>
</evidence>
<dbReference type="GO" id="GO:0022857">
    <property type="term" value="F:transmembrane transporter activity"/>
    <property type="evidence" value="ECO:0007669"/>
    <property type="project" value="InterPro"/>
</dbReference>
<dbReference type="CDD" id="cd17502">
    <property type="entry name" value="MFS_Azr1_MDR_like"/>
    <property type="match status" value="1"/>
</dbReference>
<sequence length="583" mass="62328">MDQSATMAEKHAEKSLDGLSSKEPNSSNTSSAEHNPVEATNEPEQQKQQDDGADASQAWVMDTSDFPGPRALAVIMIGLFLALFAANLDTTILATAIPYITNEFHTIKDVSWYAAAIMLVSASFQSTWGKIFKYFPIKLTFLFSVFIFEVGSLICALAPNSTALVVGRAVAGLGASGVTAGVFILIAFSAPPKYVPAFMGLGGATYAVASLAGPLLGGVLTQSVTWRWCFWINLPIGGVTAAIMVLFYKTPKAAQPQQATMKEKILQMDLVGTFLVMAAVVCFILAFQWGGSFKPWSDSTVIGTIVGFILISALFVANELYMGDRAILEPRLMKMRRVWANCAHVFFVSGGFFILIYYLPIFFQSVQGASPIASGVRNLPINIGCFLSIVAGFVVSVYGRTWAPLMAIGAAIATIGAGLMYTFDLDTSAGKYVGFQLIAGMGMGMTLQIPLMANQATVQPMDIASVSAITLFFQIIGGSFSVACAQAAFASTLVKRVAVHAPSVDPSELLHLGATQLREEFSGDVLHGVLQAYMDGLRVSFAIAIALLGVGFLFSFVPKWNDFRPNQQPAKPASDEKDASETA</sequence>
<dbReference type="FunFam" id="1.20.1720.10:FF:000012">
    <property type="entry name" value="MFS toxin efflux pump (AflT)"/>
    <property type="match status" value="1"/>
</dbReference>
<dbReference type="AlphaFoldDB" id="A0AB34G2R8"/>